<dbReference type="EMBL" id="SMMG02000002">
    <property type="protein sequence ID" value="KAA3484697.1"/>
    <property type="molecule type" value="Genomic_DNA"/>
</dbReference>
<sequence length="141" mass="16273">MAEHQLPSGLLQLWKWERTTMDFFSGLPLTPTKKDSVWVINDRLTKSVHFLPIRIDYSLQRLAKLYVSEIVMLHNKLHEALGARLDFSTVYHPQSDGIQMAPYKAMYGQKCCTPLCWTELGERWVLVPEVVSGIENTIKLI</sequence>
<accession>A0A5B6WV89</accession>
<comment type="caution">
    <text evidence="1">The sequence shown here is derived from an EMBL/GenBank/DDBJ whole genome shotgun (WGS) entry which is preliminary data.</text>
</comment>
<reference evidence="1" key="1">
    <citation type="submission" date="2019-08" db="EMBL/GenBank/DDBJ databases">
        <authorList>
            <person name="Liu F."/>
        </authorList>
    </citation>
    <scope>NUCLEOTIDE SEQUENCE [LARGE SCALE GENOMIC DNA]</scope>
    <source>
        <strain evidence="1">PA1801</strain>
        <tissue evidence="1">Leaf</tissue>
    </source>
</reference>
<evidence type="ECO:0000313" key="2">
    <source>
        <dbReference type="Proteomes" id="UP000325315"/>
    </source>
</evidence>
<dbReference type="PANTHER" id="PTHR45835:SF99">
    <property type="entry name" value="CHROMO DOMAIN-CONTAINING PROTEIN-RELATED"/>
    <property type="match status" value="1"/>
</dbReference>
<evidence type="ECO:0000313" key="1">
    <source>
        <dbReference type="EMBL" id="KAA3484697.1"/>
    </source>
</evidence>
<organism evidence="1 2">
    <name type="scientific">Gossypium australe</name>
    <dbReference type="NCBI Taxonomy" id="47621"/>
    <lineage>
        <taxon>Eukaryota</taxon>
        <taxon>Viridiplantae</taxon>
        <taxon>Streptophyta</taxon>
        <taxon>Embryophyta</taxon>
        <taxon>Tracheophyta</taxon>
        <taxon>Spermatophyta</taxon>
        <taxon>Magnoliopsida</taxon>
        <taxon>eudicotyledons</taxon>
        <taxon>Gunneridae</taxon>
        <taxon>Pentapetalae</taxon>
        <taxon>rosids</taxon>
        <taxon>malvids</taxon>
        <taxon>Malvales</taxon>
        <taxon>Malvaceae</taxon>
        <taxon>Malvoideae</taxon>
        <taxon>Gossypium</taxon>
    </lineage>
</organism>
<dbReference type="OrthoDB" id="1000587at2759"/>
<dbReference type="AlphaFoldDB" id="A0A5B6WV89"/>
<dbReference type="PANTHER" id="PTHR45835">
    <property type="entry name" value="YALI0A06105P"/>
    <property type="match status" value="1"/>
</dbReference>
<gene>
    <name evidence="1" type="ORF">EPI10_006767</name>
</gene>
<dbReference type="InterPro" id="IPR012337">
    <property type="entry name" value="RNaseH-like_sf"/>
</dbReference>
<dbReference type="Proteomes" id="UP000325315">
    <property type="component" value="Unassembled WGS sequence"/>
</dbReference>
<name>A0A5B6WV89_9ROSI</name>
<proteinExistence type="predicted"/>
<protein>
    <submittedName>
        <fullName evidence="1">Integrase</fullName>
    </submittedName>
</protein>
<dbReference type="SUPFAM" id="SSF53098">
    <property type="entry name" value="Ribonuclease H-like"/>
    <property type="match status" value="1"/>
</dbReference>
<keyword evidence="2" id="KW-1185">Reference proteome</keyword>